<feature type="transmembrane region" description="Helical" evidence="13">
    <location>
        <begin position="6"/>
        <end position="33"/>
    </location>
</feature>
<dbReference type="Pfam" id="PF00535">
    <property type="entry name" value="Glycos_transf_2"/>
    <property type="match status" value="1"/>
</dbReference>
<evidence type="ECO:0000256" key="13">
    <source>
        <dbReference type="SAM" id="Phobius"/>
    </source>
</evidence>
<dbReference type="PANTHER" id="PTHR10859">
    <property type="entry name" value="GLYCOSYL TRANSFERASE"/>
    <property type="match status" value="1"/>
</dbReference>
<gene>
    <name evidence="15" type="ORF">niasHS_011064</name>
</gene>
<evidence type="ECO:0000256" key="1">
    <source>
        <dbReference type="ARBA" id="ARBA00004389"/>
    </source>
</evidence>
<evidence type="ECO:0000256" key="7">
    <source>
        <dbReference type="ARBA" id="ARBA00022692"/>
    </source>
</evidence>
<dbReference type="SUPFAM" id="SSF53448">
    <property type="entry name" value="Nucleotide-diphospho-sugar transferases"/>
    <property type="match status" value="1"/>
</dbReference>
<proteinExistence type="inferred from homology"/>
<keyword evidence="10 13" id="KW-1133">Transmembrane helix</keyword>
<comment type="caution">
    <text evidence="15">The sequence shown here is derived from an EMBL/GenBank/DDBJ whole genome shotgun (WGS) entry which is preliminary data.</text>
</comment>
<evidence type="ECO:0000256" key="8">
    <source>
        <dbReference type="ARBA" id="ARBA00022824"/>
    </source>
</evidence>
<keyword evidence="6" id="KW-0808">Transferase</keyword>
<evidence type="ECO:0000256" key="9">
    <source>
        <dbReference type="ARBA" id="ARBA00022968"/>
    </source>
</evidence>
<comment type="similarity">
    <text evidence="3">Belongs to the glycosyltransferase 2 family.</text>
</comment>
<dbReference type="PANTHER" id="PTHR10859:SF91">
    <property type="entry name" value="DOLICHYL-PHOSPHATE BETA-GLUCOSYLTRANSFERASE"/>
    <property type="match status" value="1"/>
</dbReference>
<evidence type="ECO:0000256" key="10">
    <source>
        <dbReference type="ARBA" id="ARBA00022989"/>
    </source>
</evidence>
<dbReference type="EMBL" id="JBICCN010000254">
    <property type="protein sequence ID" value="KAL3083262.1"/>
    <property type="molecule type" value="Genomic_DNA"/>
</dbReference>
<dbReference type="Gene3D" id="3.90.550.10">
    <property type="entry name" value="Spore Coat Polysaccharide Biosynthesis Protein SpsA, Chain A"/>
    <property type="match status" value="1"/>
</dbReference>
<comment type="subcellular location">
    <subcellularLocation>
        <location evidence="1">Endoplasmic reticulum membrane</location>
        <topology evidence="1">Single-pass membrane protein</topology>
    </subcellularLocation>
</comment>
<comment type="catalytic activity">
    <reaction evidence="12">
        <text>a di-trans,poly-cis-dolichyl phosphate + UDP-alpha-D-glucose = a di-trans,poly-cis-dolichyl beta-D-glucosyl phosphate + UDP</text>
        <dbReference type="Rhea" id="RHEA:15401"/>
        <dbReference type="Rhea" id="RHEA-COMP:19498"/>
        <dbReference type="Rhea" id="RHEA-COMP:19502"/>
        <dbReference type="ChEBI" id="CHEBI:57525"/>
        <dbReference type="ChEBI" id="CHEBI:57683"/>
        <dbReference type="ChEBI" id="CHEBI:58223"/>
        <dbReference type="ChEBI" id="CHEBI:58885"/>
        <dbReference type="EC" id="2.4.1.117"/>
    </reaction>
    <physiologicalReaction direction="left-to-right" evidence="12">
        <dbReference type="Rhea" id="RHEA:15402"/>
    </physiologicalReaction>
</comment>
<dbReference type="CDD" id="cd04188">
    <property type="entry name" value="DPG_synthase"/>
    <property type="match status" value="1"/>
</dbReference>
<keyword evidence="9" id="KW-0735">Signal-anchor</keyword>
<evidence type="ECO:0000313" key="16">
    <source>
        <dbReference type="Proteomes" id="UP001620645"/>
    </source>
</evidence>
<evidence type="ECO:0000313" key="15">
    <source>
        <dbReference type="EMBL" id="KAL3083262.1"/>
    </source>
</evidence>
<dbReference type="EC" id="2.4.1.117" evidence="4"/>
<dbReference type="GO" id="GO:0005789">
    <property type="term" value="C:endoplasmic reticulum membrane"/>
    <property type="evidence" value="ECO:0007669"/>
    <property type="project" value="UniProtKB-SubCell"/>
</dbReference>
<evidence type="ECO:0000256" key="3">
    <source>
        <dbReference type="ARBA" id="ARBA00006739"/>
    </source>
</evidence>
<dbReference type="AlphaFoldDB" id="A0ABD2IVV1"/>
<accession>A0ABD2IVV1</accession>
<feature type="transmembrane region" description="Helical" evidence="13">
    <location>
        <begin position="241"/>
        <end position="259"/>
    </location>
</feature>
<evidence type="ECO:0000256" key="4">
    <source>
        <dbReference type="ARBA" id="ARBA00012583"/>
    </source>
</evidence>
<organism evidence="15 16">
    <name type="scientific">Heterodera schachtii</name>
    <name type="common">Sugarbeet cyst nematode worm</name>
    <name type="synonym">Tylenchus schachtii</name>
    <dbReference type="NCBI Taxonomy" id="97005"/>
    <lineage>
        <taxon>Eukaryota</taxon>
        <taxon>Metazoa</taxon>
        <taxon>Ecdysozoa</taxon>
        <taxon>Nematoda</taxon>
        <taxon>Chromadorea</taxon>
        <taxon>Rhabditida</taxon>
        <taxon>Tylenchina</taxon>
        <taxon>Tylenchomorpha</taxon>
        <taxon>Tylenchoidea</taxon>
        <taxon>Heteroderidae</taxon>
        <taxon>Heteroderinae</taxon>
        <taxon>Heterodera</taxon>
    </lineage>
</organism>
<dbReference type="InterPro" id="IPR001173">
    <property type="entry name" value="Glyco_trans_2-like"/>
</dbReference>
<dbReference type="Proteomes" id="UP001620645">
    <property type="component" value="Unassembled WGS sequence"/>
</dbReference>
<dbReference type="InterPro" id="IPR029044">
    <property type="entry name" value="Nucleotide-diphossugar_trans"/>
</dbReference>
<dbReference type="GO" id="GO:0004581">
    <property type="term" value="F:dolichyl-phosphate beta-glucosyltransferase activity"/>
    <property type="evidence" value="ECO:0007669"/>
    <property type="project" value="UniProtKB-EC"/>
</dbReference>
<comment type="pathway">
    <text evidence="2">Protein modification; protein glycosylation.</text>
</comment>
<name>A0ABD2IVV1_HETSC</name>
<keyword evidence="8" id="KW-0256">Endoplasmic reticulum</keyword>
<keyword evidence="5" id="KW-0328">Glycosyltransferase</keyword>
<feature type="domain" description="Glycosyltransferase 2-like" evidence="14">
    <location>
        <begin position="86"/>
        <end position="260"/>
    </location>
</feature>
<evidence type="ECO:0000256" key="12">
    <source>
        <dbReference type="ARBA" id="ARBA00045097"/>
    </source>
</evidence>
<dbReference type="InterPro" id="IPR035518">
    <property type="entry name" value="DPG_synthase"/>
</dbReference>
<keyword evidence="11 13" id="KW-0472">Membrane</keyword>
<evidence type="ECO:0000256" key="6">
    <source>
        <dbReference type="ARBA" id="ARBA00022679"/>
    </source>
</evidence>
<evidence type="ECO:0000256" key="11">
    <source>
        <dbReference type="ARBA" id="ARBA00023136"/>
    </source>
</evidence>
<sequence length="355" mass="40542">MVSAIAQYFLAFLLSASVLAFFSFLLLTALSIFKPWTKRNKSHFVAPRFHFRPEEEEANAQFPCLLTREETSWKGLQHSEPELYLSVIVPAKNEEKRLPRMLDECLKYLEKRAAKDSEFTYENERIPFPVIVVDDGSTDGTADVAFSYARSHPLFILRLPKNVGKGGAVREGALCARGQFILFADADGASRFSDFRRLEKQMHSLCNGDVLPSSEPTDWTHPAIVVGSRAHLEEESMSRRSILRTVLMVGFHVLVWVFAVRSVRDTQCGFKLLSRAAAAKLFPQLHIEQWAFDVELIYLAEHLQYSIAEVAVEWTEIEGSKVTPVFSWIQMGVDIPLIWFRYTFNIWNLNEVDLS</sequence>
<evidence type="ECO:0000256" key="2">
    <source>
        <dbReference type="ARBA" id="ARBA00004922"/>
    </source>
</evidence>
<evidence type="ECO:0000259" key="14">
    <source>
        <dbReference type="Pfam" id="PF00535"/>
    </source>
</evidence>
<reference evidence="15 16" key="1">
    <citation type="submission" date="2024-10" db="EMBL/GenBank/DDBJ databases">
        <authorList>
            <person name="Kim D."/>
        </authorList>
    </citation>
    <scope>NUCLEOTIDE SEQUENCE [LARGE SCALE GENOMIC DNA]</scope>
    <source>
        <strain evidence="15">Taebaek</strain>
    </source>
</reference>
<protein>
    <recommendedName>
        <fullName evidence="4">dolichyl-phosphate beta-glucosyltransferase</fullName>
        <ecNumber evidence="4">2.4.1.117</ecNumber>
    </recommendedName>
</protein>
<keyword evidence="16" id="KW-1185">Reference proteome</keyword>
<keyword evidence="7 13" id="KW-0812">Transmembrane</keyword>
<evidence type="ECO:0000256" key="5">
    <source>
        <dbReference type="ARBA" id="ARBA00022676"/>
    </source>
</evidence>